<dbReference type="InterPro" id="IPR051531">
    <property type="entry name" value="N-acetyltransferase"/>
</dbReference>
<comment type="caution">
    <text evidence="2">The sequence shown here is derived from an EMBL/GenBank/DDBJ whole genome shotgun (WGS) entry which is preliminary data.</text>
</comment>
<evidence type="ECO:0000313" key="2">
    <source>
        <dbReference type="EMBL" id="MFC6397127.1"/>
    </source>
</evidence>
<name>A0ABW1X4M6_9ACTN</name>
<protein>
    <submittedName>
        <fullName evidence="2">GNAT family N-acetyltransferase</fullName>
        <ecNumber evidence="2">2.3.-.-</ecNumber>
    </submittedName>
</protein>
<sequence length="179" mass="18924">MTRLVAAGLVLAPLTTDAVARRLAEDDFTIDVDGVGPVHFGAEYPGDLLVLFPFYLAGIPRGMPVDGTWTIIDAAAREAVGVIGTKGPADQDGAVEIGYAVNPSHQGRGAATAATRVLVDELRKQGVRTITAETRTGNAASQAVLRKAGFKPIGERIDEHEGTLVTWELALSHTCQRHT</sequence>
<gene>
    <name evidence="2" type="ORF">ACFP57_09070</name>
</gene>
<feature type="domain" description="N-acetyltransferase" evidence="1">
    <location>
        <begin position="18"/>
        <end position="176"/>
    </location>
</feature>
<dbReference type="RefSeq" id="WP_343884680.1">
    <property type="nucleotide sequence ID" value="NZ_BAAAKI010000003.1"/>
</dbReference>
<evidence type="ECO:0000313" key="3">
    <source>
        <dbReference type="Proteomes" id="UP001596266"/>
    </source>
</evidence>
<dbReference type="Gene3D" id="3.40.630.30">
    <property type="match status" value="1"/>
</dbReference>
<dbReference type="InterPro" id="IPR016181">
    <property type="entry name" value="Acyl_CoA_acyltransferase"/>
</dbReference>
<dbReference type="Proteomes" id="UP001596266">
    <property type="component" value="Unassembled WGS sequence"/>
</dbReference>
<dbReference type="PROSITE" id="PS51186">
    <property type="entry name" value="GNAT"/>
    <property type="match status" value="1"/>
</dbReference>
<dbReference type="PANTHER" id="PTHR43792">
    <property type="entry name" value="GNAT FAMILY, PUTATIVE (AFU_ORTHOLOGUE AFUA_3G00765)-RELATED-RELATED"/>
    <property type="match status" value="1"/>
</dbReference>
<dbReference type="InterPro" id="IPR000182">
    <property type="entry name" value="GNAT_dom"/>
</dbReference>
<dbReference type="PANTHER" id="PTHR43792:SF13">
    <property type="entry name" value="ACETYLTRANSFERASE"/>
    <property type="match status" value="1"/>
</dbReference>
<keyword evidence="2" id="KW-0808">Transferase</keyword>
<keyword evidence="2" id="KW-0012">Acyltransferase</keyword>
<dbReference type="EC" id="2.3.-.-" evidence="2"/>
<dbReference type="EMBL" id="JBHSUA010000018">
    <property type="protein sequence ID" value="MFC6397127.1"/>
    <property type="molecule type" value="Genomic_DNA"/>
</dbReference>
<keyword evidence="3" id="KW-1185">Reference proteome</keyword>
<organism evidence="2 3">
    <name type="scientific">Luteococcus sanguinis</name>
    <dbReference type="NCBI Taxonomy" id="174038"/>
    <lineage>
        <taxon>Bacteria</taxon>
        <taxon>Bacillati</taxon>
        <taxon>Actinomycetota</taxon>
        <taxon>Actinomycetes</taxon>
        <taxon>Propionibacteriales</taxon>
        <taxon>Propionibacteriaceae</taxon>
        <taxon>Luteococcus</taxon>
    </lineage>
</organism>
<dbReference type="CDD" id="cd04301">
    <property type="entry name" value="NAT_SF"/>
    <property type="match status" value="1"/>
</dbReference>
<dbReference type="SUPFAM" id="SSF55729">
    <property type="entry name" value="Acyl-CoA N-acyltransferases (Nat)"/>
    <property type="match status" value="1"/>
</dbReference>
<dbReference type="Pfam" id="PF13302">
    <property type="entry name" value="Acetyltransf_3"/>
    <property type="match status" value="1"/>
</dbReference>
<reference evidence="3" key="1">
    <citation type="journal article" date="2019" name="Int. J. Syst. Evol. Microbiol.">
        <title>The Global Catalogue of Microorganisms (GCM) 10K type strain sequencing project: providing services to taxonomists for standard genome sequencing and annotation.</title>
        <authorList>
            <consortium name="The Broad Institute Genomics Platform"/>
            <consortium name="The Broad Institute Genome Sequencing Center for Infectious Disease"/>
            <person name="Wu L."/>
            <person name="Ma J."/>
        </authorList>
    </citation>
    <scope>NUCLEOTIDE SEQUENCE [LARGE SCALE GENOMIC DNA]</scope>
    <source>
        <strain evidence="3">CGMCC 1.15277</strain>
    </source>
</reference>
<proteinExistence type="predicted"/>
<dbReference type="GO" id="GO:0016746">
    <property type="term" value="F:acyltransferase activity"/>
    <property type="evidence" value="ECO:0007669"/>
    <property type="project" value="UniProtKB-KW"/>
</dbReference>
<accession>A0ABW1X4M6</accession>
<evidence type="ECO:0000259" key="1">
    <source>
        <dbReference type="PROSITE" id="PS51186"/>
    </source>
</evidence>